<dbReference type="Pfam" id="PF04830">
    <property type="entry name" value="DUF637"/>
    <property type="match status" value="1"/>
</dbReference>
<accession>A0A0S4UE71</accession>
<dbReference type="AlphaFoldDB" id="A0A0S4UE71"/>
<proteinExistence type="predicted"/>
<sequence>MDDQQKLILYQNAVDYAKAHNVQLGQALTPEQLAALDKPMLWYVTQQVPDPNCLSGACPMVSALVPQVYLPQGYSGIEPGGSIVASKSLELLADNPIRNTGTLGSYGTLTSNTTIINEQRAAEMTAAWQPIEDGWARTTGQQGQANSGFVFAANAAGIAGQIRNINGVVAQLNADGTMSAAEAARVAAAVQAGMQAVMSTHTDTFVRSPDIMGEIFAGVVIAAIAVMTGGALGPALSGLASGTFGATVTGGAVGSMTGSAIGQFAANDGINFGKLFTAGAVGALTAGIANGVTVGADGSLGTAMDWSQKVADNSLAGVAGAQSVSGTTMTQAAASTTSNLLQRAEAVLIMSAANAGVNTIAYGGSFGRSFLDGLVVNSAAIGAYSIGDALPGLGATGATPGSVVANVAAHGLLGCAAASLSGGDCAGGAAGAMSSAIVAPILRDAQYGASGMQTAFPNTNGTVTNAYLNPVFNMVTEALATLAGGAMAKALGGTAAVGAAAAQNEALNNSDKSHVHSPAEESHEELRQLLDRERVMLTGGSGIIHNPDGTETIKPPPIVGVGNPSNSKGWWSGIGGNVRLYSDGSLRTADGKFASVSGAPAPGTTAATQFAGFLSSNGVNVVGQEVVVYGPLGPRRYDIVTQDANGLLHGIEIKSGSATPTLYQRFTDMFVNSFGASGAGRFSGRTINSATTVYVP</sequence>
<protein>
    <submittedName>
        <fullName evidence="1">Uncharacterized protein</fullName>
    </submittedName>
</protein>
<gene>
    <name evidence="1" type="ORF">PSS4_v1_1550003</name>
</gene>
<name>A0A0S4UE71_RALSL</name>
<dbReference type="InterPro" id="IPR006915">
    <property type="entry name" value="DUF637_hemagglutn_put"/>
</dbReference>
<evidence type="ECO:0000313" key="1">
    <source>
        <dbReference type="EMBL" id="CUV20479.1"/>
    </source>
</evidence>
<reference evidence="1" key="1">
    <citation type="submission" date="2015-10" db="EMBL/GenBank/DDBJ databases">
        <authorList>
            <person name="Gilbert D.G."/>
        </authorList>
    </citation>
    <scope>NUCLEOTIDE SEQUENCE</scope>
    <source>
        <strain evidence="1">Phyl III-seqv23</strain>
    </source>
</reference>
<organism evidence="1">
    <name type="scientific">Ralstonia solanacearum</name>
    <name type="common">Pseudomonas solanacearum</name>
    <dbReference type="NCBI Taxonomy" id="305"/>
    <lineage>
        <taxon>Bacteria</taxon>
        <taxon>Pseudomonadati</taxon>
        <taxon>Pseudomonadota</taxon>
        <taxon>Betaproteobacteria</taxon>
        <taxon>Burkholderiales</taxon>
        <taxon>Burkholderiaceae</taxon>
        <taxon>Ralstonia</taxon>
        <taxon>Ralstonia solanacearum species complex</taxon>
    </lineage>
</organism>
<dbReference type="EMBL" id="LN899821">
    <property type="protein sequence ID" value="CUV20479.1"/>
    <property type="molecule type" value="Genomic_DNA"/>
</dbReference>